<comment type="subcellular location">
    <subcellularLocation>
        <location evidence="1">Cell membrane</location>
        <topology evidence="1">Single-pass membrane protein</topology>
    </subcellularLocation>
</comment>
<keyword evidence="3 7" id="KW-0812">Transmembrane</keyword>
<comment type="caution">
    <text evidence="9">The sequence shown here is derived from an EMBL/GenBank/DDBJ whole genome shotgun (WGS) entry which is preliminary data.</text>
</comment>
<feature type="region of interest" description="Disordered" evidence="6">
    <location>
        <begin position="1"/>
        <end position="22"/>
    </location>
</feature>
<organism evidence="9 10">
    <name type="scientific">Rubrivirga marina</name>
    <dbReference type="NCBI Taxonomy" id="1196024"/>
    <lineage>
        <taxon>Bacteria</taxon>
        <taxon>Pseudomonadati</taxon>
        <taxon>Rhodothermota</taxon>
        <taxon>Rhodothermia</taxon>
        <taxon>Rhodothermales</taxon>
        <taxon>Rubricoccaceae</taxon>
        <taxon>Rubrivirga</taxon>
    </lineage>
</organism>
<feature type="transmembrane region" description="Helical" evidence="7">
    <location>
        <begin position="49"/>
        <end position="69"/>
    </location>
</feature>
<keyword evidence="10" id="KW-1185">Reference proteome</keyword>
<evidence type="ECO:0000256" key="2">
    <source>
        <dbReference type="ARBA" id="ARBA00022475"/>
    </source>
</evidence>
<proteinExistence type="predicted"/>
<evidence type="ECO:0000259" key="8">
    <source>
        <dbReference type="Pfam" id="PF04024"/>
    </source>
</evidence>
<evidence type="ECO:0000256" key="6">
    <source>
        <dbReference type="SAM" id="MobiDB-lite"/>
    </source>
</evidence>
<dbReference type="Proteomes" id="UP000216339">
    <property type="component" value="Unassembled WGS sequence"/>
</dbReference>
<dbReference type="GO" id="GO:0005886">
    <property type="term" value="C:plasma membrane"/>
    <property type="evidence" value="ECO:0007669"/>
    <property type="project" value="UniProtKB-SubCell"/>
</dbReference>
<dbReference type="AlphaFoldDB" id="A0A271J5Y8"/>
<protein>
    <recommendedName>
        <fullName evidence="8">Phage shock protein PspC N-terminal domain-containing protein</fullName>
    </recommendedName>
</protein>
<dbReference type="Pfam" id="PF04024">
    <property type="entry name" value="PspC"/>
    <property type="match status" value="1"/>
</dbReference>
<dbReference type="OrthoDB" id="5772680at2"/>
<keyword evidence="5 7" id="KW-0472">Membrane</keyword>
<feature type="domain" description="Phage shock protein PspC N-terminal" evidence="8">
    <location>
        <begin position="19"/>
        <end position="75"/>
    </location>
</feature>
<evidence type="ECO:0000256" key="4">
    <source>
        <dbReference type="ARBA" id="ARBA00022989"/>
    </source>
</evidence>
<keyword evidence="2" id="KW-1003">Cell membrane</keyword>
<accession>A0A271J5Y8</accession>
<dbReference type="PANTHER" id="PTHR33885:SF3">
    <property type="entry name" value="PHAGE SHOCK PROTEIN C"/>
    <property type="match status" value="1"/>
</dbReference>
<evidence type="ECO:0000313" key="9">
    <source>
        <dbReference type="EMBL" id="PAP78843.1"/>
    </source>
</evidence>
<keyword evidence="4 7" id="KW-1133">Transmembrane helix</keyword>
<evidence type="ECO:0000256" key="1">
    <source>
        <dbReference type="ARBA" id="ARBA00004162"/>
    </source>
</evidence>
<evidence type="ECO:0000256" key="7">
    <source>
        <dbReference type="SAM" id="Phobius"/>
    </source>
</evidence>
<dbReference type="EMBL" id="MQWD01000001">
    <property type="protein sequence ID" value="PAP78843.1"/>
    <property type="molecule type" value="Genomic_DNA"/>
</dbReference>
<dbReference type="InterPro" id="IPR052027">
    <property type="entry name" value="PspC"/>
</dbReference>
<dbReference type="InterPro" id="IPR007168">
    <property type="entry name" value="Phageshock_PspC_N"/>
</dbReference>
<name>A0A271J5Y8_9BACT</name>
<evidence type="ECO:0000256" key="3">
    <source>
        <dbReference type="ARBA" id="ARBA00022692"/>
    </source>
</evidence>
<dbReference type="PANTHER" id="PTHR33885">
    <property type="entry name" value="PHAGE SHOCK PROTEIN C"/>
    <property type="match status" value="1"/>
</dbReference>
<feature type="compositionally biased region" description="Basic and acidic residues" evidence="6">
    <location>
        <begin position="1"/>
        <end position="10"/>
    </location>
</feature>
<evidence type="ECO:0000313" key="10">
    <source>
        <dbReference type="Proteomes" id="UP000216339"/>
    </source>
</evidence>
<evidence type="ECO:0000256" key="5">
    <source>
        <dbReference type="ARBA" id="ARBA00023136"/>
    </source>
</evidence>
<sequence>MTDEAFERRATARRAGRTRLAKDRKNRKITGVAAGMANYFGLDPTVVRIGWVVAAIFTNFAAVIPYLILTAVLKNEEDLEDDDDPILRITDD</sequence>
<feature type="compositionally biased region" description="Basic residues" evidence="6">
    <location>
        <begin position="11"/>
        <end position="22"/>
    </location>
</feature>
<reference evidence="9 10" key="1">
    <citation type="submission" date="2016-11" db="EMBL/GenBank/DDBJ databases">
        <title>Study of marine rhodopsin-containing bacteria.</title>
        <authorList>
            <person name="Yoshizawa S."/>
            <person name="Kumagai Y."/>
            <person name="Kogure K."/>
        </authorList>
    </citation>
    <scope>NUCLEOTIDE SEQUENCE [LARGE SCALE GENOMIC DNA]</scope>
    <source>
        <strain evidence="9 10">SAORIC-28</strain>
    </source>
</reference>
<gene>
    <name evidence="9" type="ORF">BSZ37_17830</name>
</gene>